<evidence type="ECO:0008006" key="4">
    <source>
        <dbReference type="Google" id="ProtNLM"/>
    </source>
</evidence>
<feature type="chain" id="PRO_5045564411" description="FAD/FMN-containing dehydrogenase" evidence="1">
    <location>
        <begin position="24"/>
        <end position="77"/>
    </location>
</feature>
<keyword evidence="1" id="KW-0732">Signal</keyword>
<protein>
    <recommendedName>
        <fullName evidence="4">FAD/FMN-containing dehydrogenase</fullName>
    </recommendedName>
</protein>
<evidence type="ECO:0000256" key="1">
    <source>
        <dbReference type="SAM" id="SignalP"/>
    </source>
</evidence>
<keyword evidence="3" id="KW-1185">Reference proteome</keyword>
<dbReference type="RefSeq" id="WP_087433884.1">
    <property type="nucleotide sequence ID" value="NZ_JAMDLV010000033.1"/>
</dbReference>
<sequence length="77" mass="8664">MKKSVVAITVLAAVLVMGTAAYAAVDDTGFRQMLPWMKQMHPSMNDNELEEMYNNCHGRNVEQTRGMMGSDTPAEWR</sequence>
<organism evidence="2 3">
    <name type="scientific">Paenibacillus apiarius</name>
    <dbReference type="NCBI Taxonomy" id="46240"/>
    <lineage>
        <taxon>Bacteria</taxon>
        <taxon>Bacillati</taxon>
        <taxon>Bacillota</taxon>
        <taxon>Bacilli</taxon>
        <taxon>Bacillales</taxon>
        <taxon>Paenibacillaceae</taxon>
        <taxon>Paenibacillus</taxon>
    </lineage>
</organism>
<reference evidence="2 3" key="1">
    <citation type="submission" date="2022-05" db="EMBL/GenBank/DDBJ databases">
        <title>Genome Sequencing of Bee-Associated Microbes.</title>
        <authorList>
            <person name="Dunlap C."/>
        </authorList>
    </citation>
    <scope>NUCLEOTIDE SEQUENCE [LARGE SCALE GENOMIC DNA]</scope>
    <source>
        <strain evidence="2 3">NRRL NRS-1438</strain>
    </source>
</reference>
<accession>A0ABT4DNU3</accession>
<dbReference type="EMBL" id="JAMDLW010000003">
    <property type="protein sequence ID" value="MCY9518906.1"/>
    <property type="molecule type" value="Genomic_DNA"/>
</dbReference>
<gene>
    <name evidence="2" type="ORF">M5X09_04330</name>
</gene>
<proteinExistence type="predicted"/>
<feature type="signal peptide" evidence="1">
    <location>
        <begin position="1"/>
        <end position="23"/>
    </location>
</feature>
<name>A0ABT4DNU3_9BACL</name>
<comment type="caution">
    <text evidence="2">The sequence shown here is derived from an EMBL/GenBank/DDBJ whole genome shotgun (WGS) entry which is preliminary data.</text>
</comment>
<dbReference type="Proteomes" id="UP001207626">
    <property type="component" value="Unassembled WGS sequence"/>
</dbReference>
<evidence type="ECO:0000313" key="2">
    <source>
        <dbReference type="EMBL" id="MCY9518906.1"/>
    </source>
</evidence>
<evidence type="ECO:0000313" key="3">
    <source>
        <dbReference type="Proteomes" id="UP001207626"/>
    </source>
</evidence>